<dbReference type="SMART" id="SM00404">
    <property type="entry name" value="PTPc_motif"/>
    <property type="match status" value="1"/>
</dbReference>
<proteinExistence type="inferred from homology"/>
<dbReference type="CDD" id="cd18533">
    <property type="entry name" value="PTP_fungal"/>
    <property type="match status" value="1"/>
</dbReference>
<dbReference type="InterPro" id="IPR029021">
    <property type="entry name" value="Prot-tyrosine_phosphatase-like"/>
</dbReference>
<comment type="similarity">
    <text evidence="1">Belongs to the protein-tyrosine phosphatase family. Non-receptor class subfamily.</text>
</comment>
<name>A0A4P9WN83_9FUNG</name>
<evidence type="ECO:0000259" key="3">
    <source>
        <dbReference type="PROSITE" id="PS50056"/>
    </source>
</evidence>
<dbReference type="PROSITE" id="PS50056">
    <property type="entry name" value="TYR_PHOSPHATASE_2"/>
    <property type="match status" value="1"/>
</dbReference>
<dbReference type="AlphaFoldDB" id="A0A4P9WN83"/>
<evidence type="ECO:0000259" key="2">
    <source>
        <dbReference type="PROSITE" id="PS50055"/>
    </source>
</evidence>
<dbReference type="SMART" id="SM00194">
    <property type="entry name" value="PTPc"/>
    <property type="match status" value="1"/>
</dbReference>
<dbReference type="EMBL" id="KZ994733">
    <property type="protein sequence ID" value="RKO92216.1"/>
    <property type="molecule type" value="Genomic_DNA"/>
</dbReference>
<gene>
    <name evidence="4" type="ORF">BDK51DRAFT_18109</name>
</gene>
<organism evidence="4 5">
    <name type="scientific">Blyttiomyces helicus</name>
    <dbReference type="NCBI Taxonomy" id="388810"/>
    <lineage>
        <taxon>Eukaryota</taxon>
        <taxon>Fungi</taxon>
        <taxon>Fungi incertae sedis</taxon>
        <taxon>Chytridiomycota</taxon>
        <taxon>Chytridiomycota incertae sedis</taxon>
        <taxon>Chytridiomycetes</taxon>
        <taxon>Chytridiomycetes incertae sedis</taxon>
        <taxon>Blyttiomyces</taxon>
    </lineage>
</organism>
<accession>A0A4P9WN83</accession>
<dbReference type="Pfam" id="PF00102">
    <property type="entry name" value="Y_phosphatase"/>
    <property type="match status" value="1"/>
</dbReference>
<evidence type="ECO:0000313" key="5">
    <source>
        <dbReference type="Proteomes" id="UP000269721"/>
    </source>
</evidence>
<dbReference type="OrthoDB" id="10253954at2759"/>
<dbReference type="GO" id="GO:0004725">
    <property type="term" value="F:protein tyrosine phosphatase activity"/>
    <property type="evidence" value="ECO:0007669"/>
    <property type="project" value="InterPro"/>
</dbReference>
<dbReference type="InterPro" id="IPR000242">
    <property type="entry name" value="PTP_cat"/>
</dbReference>
<sequence>LSRYYDILPYDGSRVKLHRPNPSDGSDYVNASFVTGLPSTRTYIASQGPLPHTIGDFWQMVWEQNTEVIVMLTREDERGRPKCAPYWPPNRTSPVEFPALGGLVVTLLDESHMNAQETVLRKLSISLSRDCTTPPRIVWHVHFLAWPDHRGSNPQTVLGVVALARSLQAPSAGPMLVHCSAGCGRTGTFCTIDAVLSLLERAREPLHDPHADPVAATVAALRKHRVYMVQTLEQYAFCYEAVLCRILEWQHSGVECPGWVVRRDSLES</sequence>
<evidence type="ECO:0000313" key="4">
    <source>
        <dbReference type="EMBL" id="RKO92216.1"/>
    </source>
</evidence>
<dbReference type="PANTHER" id="PTHR19134">
    <property type="entry name" value="RECEPTOR-TYPE TYROSINE-PROTEIN PHOSPHATASE"/>
    <property type="match status" value="1"/>
</dbReference>
<dbReference type="InterPro" id="IPR016130">
    <property type="entry name" value="Tyr_Pase_AS"/>
</dbReference>
<dbReference type="PRINTS" id="PR00700">
    <property type="entry name" value="PRTYPHPHTASE"/>
</dbReference>
<dbReference type="PROSITE" id="PS00383">
    <property type="entry name" value="TYR_PHOSPHATASE_1"/>
    <property type="match status" value="1"/>
</dbReference>
<dbReference type="Proteomes" id="UP000269721">
    <property type="component" value="Unassembled WGS sequence"/>
</dbReference>
<feature type="domain" description="Tyrosine specific protein phosphatases" evidence="3">
    <location>
        <begin position="155"/>
        <end position="236"/>
    </location>
</feature>
<dbReference type="InterPro" id="IPR003595">
    <property type="entry name" value="Tyr_Pase_cat"/>
</dbReference>
<dbReference type="PROSITE" id="PS50055">
    <property type="entry name" value="TYR_PHOSPHATASE_PTP"/>
    <property type="match status" value="1"/>
</dbReference>
<feature type="domain" description="Tyrosine-protein phosphatase" evidence="2">
    <location>
        <begin position="1"/>
        <end position="245"/>
    </location>
</feature>
<dbReference type="PANTHER" id="PTHR19134:SF449">
    <property type="entry name" value="TYROSINE-PROTEIN PHOSPHATASE 1"/>
    <property type="match status" value="1"/>
</dbReference>
<dbReference type="Gene3D" id="3.90.190.10">
    <property type="entry name" value="Protein tyrosine phosphatase superfamily"/>
    <property type="match status" value="1"/>
</dbReference>
<reference evidence="5" key="1">
    <citation type="journal article" date="2018" name="Nat. Microbiol.">
        <title>Leveraging single-cell genomics to expand the fungal tree of life.</title>
        <authorList>
            <person name="Ahrendt S.R."/>
            <person name="Quandt C.A."/>
            <person name="Ciobanu D."/>
            <person name="Clum A."/>
            <person name="Salamov A."/>
            <person name="Andreopoulos B."/>
            <person name="Cheng J.F."/>
            <person name="Woyke T."/>
            <person name="Pelin A."/>
            <person name="Henrissat B."/>
            <person name="Reynolds N.K."/>
            <person name="Benny G.L."/>
            <person name="Smith M.E."/>
            <person name="James T.Y."/>
            <person name="Grigoriev I.V."/>
        </authorList>
    </citation>
    <scope>NUCLEOTIDE SEQUENCE [LARGE SCALE GENOMIC DNA]</scope>
</reference>
<keyword evidence="5" id="KW-1185">Reference proteome</keyword>
<dbReference type="InterPro" id="IPR000387">
    <property type="entry name" value="Tyr_Pase_dom"/>
</dbReference>
<protein>
    <submittedName>
        <fullName evidence="4">Protein-tyrosine phosphatase-like protein</fullName>
    </submittedName>
</protein>
<dbReference type="InterPro" id="IPR050348">
    <property type="entry name" value="Protein-Tyr_Phosphatase"/>
</dbReference>
<dbReference type="SUPFAM" id="SSF52799">
    <property type="entry name" value="(Phosphotyrosine protein) phosphatases II"/>
    <property type="match status" value="1"/>
</dbReference>
<feature type="non-terminal residue" evidence="4">
    <location>
        <position position="1"/>
    </location>
</feature>
<evidence type="ECO:0000256" key="1">
    <source>
        <dbReference type="ARBA" id="ARBA00009649"/>
    </source>
</evidence>